<comment type="subcellular location">
    <subcellularLocation>
        <location evidence="1 10">Cell outer membrane</location>
        <topology evidence="1 10">Multi-pass membrane protein</topology>
    </subcellularLocation>
</comment>
<evidence type="ECO:0000259" key="13">
    <source>
        <dbReference type="Pfam" id="PF00593"/>
    </source>
</evidence>
<evidence type="ECO:0000256" key="1">
    <source>
        <dbReference type="ARBA" id="ARBA00004571"/>
    </source>
</evidence>
<keyword evidence="9 10" id="KW-0998">Cell outer membrane</keyword>
<evidence type="ECO:0000256" key="7">
    <source>
        <dbReference type="ARBA" id="ARBA00023077"/>
    </source>
</evidence>
<dbReference type="InterPro" id="IPR039426">
    <property type="entry name" value="TonB-dep_rcpt-like"/>
</dbReference>
<evidence type="ECO:0000259" key="14">
    <source>
        <dbReference type="Pfam" id="PF07715"/>
    </source>
</evidence>
<dbReference type="PANTHER" id="PTHR30069:SF53">
    <property type="entry name" value="COLICIN I RECEPTOR-RELATED"/>
    <property type="match status" value="1"/>
</dbReference>
<dbReference type="AlphaFoldDB" id="A0A3G8M738"/>
<evidence type="ECO:0000256" key="6">
    <source>
        <dbReference type="ARBA" id="ARBA00023065"/>
    </source>
</evidence>
<dbReference type="SUPFAM" id="SSF56935">
    <property type="entry name" value="Porins"/>
    <property type="match status" value="1"/>
</dbReference>
<reference evidence="15 16" key="1">
    <citation type="submission" date="2018-11" db="EMBL/GenBank/DDBJ databases">
        <title>Genome squencing of methanotrophic bacteria isolated from alkaline groundwater in Korea.</title>
        <authorList>
            <person name="Nguyen L.N."/>
        </authorList>
    </citation>
    <scope>NUCLEOTIDE SEQUENCE [LARGE SCALE GENOMIC DNA]</scope>
    <source>
        <strain evidence="15 16">GW6</strain>
    </source>
</reference>
<dbReference type="RefSeq" id="WP_124739230.1">
    <property type="nucleotide sequence ID" value="NZ_CP034086.1"/>
</dbReference>
<feature type="domain" description="TonB-dependent receptor plug" evidence="14">
    <location>
        <begin position="91"/>
        <end position="202"/>
    </location>
</feature>
<dbReference type="GO" id="GO:0044718">
    <property type="term" value="P:siderophore transmembrane transport"/>
    <property type="evidence" value="ECO:0007669"/>
    <property type="project" value="TreeGrafter"/>
</dbReference>
<keyword evidence="3 10" id="KW-1134">Transmembrane beta strand</keyword>
<feature type="compositionally biased region" description="Low complexity" evidence="12">
    <location>
        <begin position="48"/>
        <end position="63"/>
    </location>
</feature>
<dbReference type="InterPro" id="IPR012910">
    <property type="entry name" value="Plug_dom"/>
</dbReference>
<dbReference type="Gene3D" id="2.170.130.10">
    <property type="entry name" value="TonB-dependent receptor, plug domain"/>
    <property type="match status" value="1"/>
</dbReference>
<keyword evidence="4 10" id="KW-0812">Transmembrane</keyword>
<evidence type="ECO:0000256" key="8">
    <source>
        <dbReference type="ARBA" id="ARBA00023136"/>
    </source>
</evidence>
<evidence type="ECO:0000256" key="11">
    <source>
        <dbReference type="RuleBase" id="RU003357"/>
    </source>
</evidence>
<dbReference type="Proteomes" id="UP000273982">
    <property type="component" value="Chromosome"/>
</dbReference>
<dbReference type="InterPro" id="IPR037066">
    <property type="entry name" value="Plug_dom_sf"/>
</dbReference>
<name>A0A3G8M738_9HYPH</name>
<keyword evidence="8 10" id="KW-0472">Membrane</keyword>
<evidence type="ECO:0000256" key="3">
    <source>
        <dbReference type="ARBA" id="ARBA00022452"/>
    </source>
</evidence>
<feature type="domain" description="TonB-dependent receptor-like beta-barrel" evidence="13">
    <location>
        <begin position="331"/>
        <end position="820"/>
    </location>
</feature>
<dbReference type="Gene3D" id="2.40.170.20">
    <property type="entry name" value="TonB-dependent receptor, beta-barrel domain"/>
    <property type="match status" value="1"/>
</dbReference>
<feature type="region of interest" description="Disordered" evidence="12">
    <location>
        <begin position="41"/>
        <end position="66"/>
    </location>
</feature>
<dbReference type="PANTHER" id="PTHR30069">
    <property type="entry name" value="TONB-DEPENDENT OUTER MEMBRANE RECEPTOR"/>
    <property type="match status" value="1"/>
</dbReference>
<sequence>MSRHSLLRGVSAGALAIFALSELYATRAAAQQSLPTIDVGGQRRGVVRRPTTGVPGAATNVAPAPAPGPAPVSIWSATLPDGKPAFVQRWQLPNTVASVTRRDIKEKINIVDSQDALKYVPSLFVRKLRGGNEGMIQTRTWGLSSARALVYVDDLLISQLISNGHTDGQPRWGLISPEEIERVDYLYGPYAAQYPGNSIGGVIKFTTRMPEHLEVTAKQTVAVQDFAWWGAQLGLPTTTTALTIGDKIGDLSYFVALNYAWNNNQPISFINANRFYPYPGAIFSQNVYGVPQSIVGSGSISEENFINGKVKVAYDFTPTIRGVYTLGVFNSDRVSWPLNYLSGGRNEVFGPPSGPAALPLTTLQGFGAANLRYQETILVNSLALKSNTQGVFDFELSASHFTYPYSSSRSAWSGVPSTGINPFGGYTQTGRDTIFTGTYWTLLDLKGIYRPDGPEGMHDISFGIHGDQYHSNNPIWVTTNWTAGMQSSLGVVQSVGSGTTRTQALWAQDAILLRPDLKLTLGVRGEHWQASDGYNQLLGGLNAAATGASATLGTMLPIFQPNLYSTRVSPKASLRWEADPYWTITGNIGMANRFPTVRELYNLTATPGATGFVSNPNPNLRPETALTKEIVFQRSLGPDSWARLSLFDEEARDAIISNATIVPGSAFQANANINVDRLRNTGAEFAWQKDNVYYKGLQLFGSVTFVNSRVISFSRWQPSAPSATSPFGTSFEFPWATSVAGKNAPGVPKWRWNFGVTYRPDDSWAFTVAMRWQDRIWRTLANNDLVHGIFGSSDRFFMVDLHAHYKYSDRWSFDAGIDNVNNYKFALFHPYPQRTFIFSAKYEYGTGKNLPGIFYTGNEGWPQFGGWLQPVAWNWE</sequence>
<proteinExistence type="inferred from homology"/>
<keyword evidence="6" id="KW-0406">Ion transport</keyword>
<evidence type="ECO:0000256" key="9">
    <source>
        <dbReference type="ARBA" id="ARBA00023237"/>
    </source>
</evidence>
<organism evidence="15 16">
    <name type="scientific">Methylocystis rosea</name>
    <dbReference type="NCBI Taxonomy" id="173366"/>
    <lineage>
        <taxon>Bacteria</taxon>
        <taxon>Pseudomonadati</taxon>
        <taxon>Pseudomonadota</taxon>
        <taxon>Alphaproteobacteria</taxon>
        <taxon>Hyphomicrobiales</taxon>
        <taxon>Methylocystaceae</taxon>
        <taxon>Methylocystis</taxon>
    </lineage>
</organism>
<evidence type="ECO:0000313" key="15">
    <source>
        <dbReference type="EMBL" id="AZG77567.1"/>
    </source>
</evidence>
<evidence type="ECO:0000256" key="4">
    <source>
        <dbReference type="ARBA" id="ARBA00022692"/>
    </source>
</evidence>
<dbReference type="PROSITE" id="PS52016">
    <property type="entry name" value="TONB_DEPENDENT_REC_3"/>
    <property type="match status" value="1"/>
</dbReference>
<keyword evidence="15" id="KW-0675">Receptor</keyword>
<dbReference type="Pfam" id="PF07715">
    <property type="entry name" value="Plug"/>
    <property type="match status" value="1"/>
</dbReference>
<evidence type="ECO:0000256" key="10">
    <source>
        <dbReference type="PROSITE-ProRule" id="PRU01360"/>
    </source>
</evidence>
<dbReference type="GO" id="GO:0015344">
    <property type="term" value="F:siderophore uptake transmembrane transporter activity"/>
    <property type="evidence" value="ECO:0007669"/>
    <property type="project" value="TreeGrafter"/>
</dbReference>
<keyword evidence="5" id="KW-0732">Signal</keyword>
<keyword evidence="2 10" id="KW-0813">Transport</keyword>
<protein>
    <submittedName>
        <fullName evidence="15">TonB-dependent receptor</fullName>
    </submittedName>
</protein>
<keyword evidence="7 11" id="KW-0798">TonB box</keyword>
<dbReference type="InterPro" id="IPR000531">
    <property type="entry name" value="Beta-barrel_TonB"/>
</dbReference>
<evidence type="ECO:0000313" key="16">
    <source>
        <dbReference type="Proteomes" id="UP000273982"/>
    </source>
</evidence>
<evidence type="ECO:0000256" key="5">
    <source>
        <dbReference type="ARBA" id="ARBA00022729"/>
    </source>
</evidence>
<dbReference type="Pfam" id="PF00593">
    <property type="entry name" value="TonB_dep_Rec_b-barrel"/>
    <property type="match status" value="1"/>
</dbReference>
<dbReference type="KEGG" id="mros:EHO51_12960"/>
<gene>
    <name evidence="15" type="ORF">EHO51_12960</name>
</gene>
<dbReference type="GO" id="GO:0009279">
    <property type="term" value="C:cell outer membrane"/>
    <property type="evidence" value="ECO:0007669"/>
    <property type="project" value="UniProtKB-SubCell"/>
</dbReference>
<dbReference type="EMBL" id="CP034086">
    <property type="protein sequence ID" value="AZG77567.1"/>
    <property type="molecule type" value="Genomic_DNA"/>
</dbReference>
<evidence type="ECO:0000256" key="2">
    <source>
        <dbReference type="ARBA" id="ARBA00022448"/>
    </source>
</evidence>
<dbReference type="InterPro" id="IPR036942">
    <property type="entry name" value="Beta-barrel_TonB_sf"/>
</dbReference>
<comment type="similarity">
    <text evidence="10 11">Belongs to the TonB-dependent receptor family.</text>
</comment>
<accession>A0A3G8M738</accession>
<evidence type="ECO:0000256" key="12">
    <source>
        <dbReference type="SAM" id="MobiDB-lite"/>
    </source>
</evidence>